<feature type="chain" id="PRO_5002131483" evidence="1">
    <location>
        <begin position="30"/>
        <end position="111"/>
    </location>
</feature>
<evidence type="ECO:0000313" key="2">
    <source>
        <dbReference type="EMBL" id="CEO48266.1"/>
    </source>
</evidence>
<protein>
    <submittedName>
        <fullName evidence="2">Uncharacterized protein</fullName>
    </submittedName>
</protein>
<keyword evidence="1" id="KW-0732">Signal</keyword>
<gene>
    <name evidence="2" type="ORF">BN869_000004323_1</name>
</gene>
<sequence>MARLQQRLDSQSSVMLSFFLFLTIKWVTAATPKDDFCRRFEHQSTVIDDKLYIDGGTVNYKDFPSSRENHDNTWLGYHDLNDLVSIKGELWPNFKIGLSKNDRYQLLSSRP</sequence>
<dbReference type="AlphaFoldDB" id="A0A0B7K0Q8"/>
<evidence type="ECO:0000256" key="1">
    <source>
        <dbReference type="SAM" id="SignalP"/>
    </source>
</evidence>
<reference evidence="2" key="1">
    <citation type="submission" date="2015-01" db="EMBL/GenBank/DDBJ databases">
        <authorList>
            <person name="Durling Mikael"/>
        </authorList>
    </citation>
    <scope>NUCLEOTIDE SEQUENCE</scope>
</reference>
<dbReference type="EMBL" id="CDPU01000010">
    <property type="protein sequence ID" value="CEO48266.1"/>
    <property type="molecule type" value="Genomic_DNA"/>
</dbReference>
<feature type="signal peptide" evidence="1">
    <location>
        <begin position="1"/>
        <end position="29"/>
    </location>
</feature>
<accession>A0A0B7K0Q8</accession>
<proteinExistence type="predicted"/>
<name>A0A0B7K0Q8_BIOOC</name>
<organism evidence="2">
    <name type="scientific">Bionectria ochroleuca</name>
    <name type="common">Gliocladium roseum</name>
    <dbReference type="NCBI Taxonomy" id="29856"/>
    <lineage>
        <taxon>Eukaryota</taxon>
        <taxon>Fungi</taxon>
        <taxon>Dikarya</taxon>
        <taxon>Ascomycota</taxon>
        <taxon>Pezizomycotina</taxon>
        <taxon>Sordariomycetes</taxon>
        <taxon>Hypocreomycetidae</taxon>
        <taxon>Hypocreales</taxon>
        <taxon>Bionectriaceae</taxon>
        <taxon>Clonostachys</taxon>
    </lineage>
</organism>